<evidence type="ECO:0000313" key="10">
    <source>
        <dbReference type="EMBL" id="MBW0497127.1"/>
    </source>
</evidence>
<reference evidence="10" key="1">
    <citation type="submission" date="2021-03" db="EMBL/GenBank/DDBJ databases">
        <title>Draft genome sequence of rust myrtle Austropuccinia psidii MF-1, a brazilian biotype.</title>
        <authorList>
            <person name="Quecine M.C."/>
            <person name="Pachon D.M.R."/>
            <person name="Bonatelli M.L."/>
            <person name="Correr F.H."/>
            <person name="Franceschini L.M."/>
            <person name="Leite T.F."/>
            <person name="Margarido G.R.A."/>
            <person name="Almeida C.A."/>
            <person name="Ferrarezi J.A."/>
            <person name="Labate C.A."/>
        </authorList>
    </citation>
    <scope>NUCLEOTIDE SEQUENCE</scope>
    <source>
        <strain evidence="10">MF-1</strain>
    </source>
</reference>
<evidence type="ECO:0000256" key="8">
    <source>
        <dbReference type="SAM" id="MobiDB-lite"/>
    </source>
</evidence>
<evidence type="ECO:0000256" key="7">
    <source>
        <dbReference type="ARBA" id="ARBA00022833"/>
    </source>
</evidence>
<dbReference type="GO" id="GO:0008270">
    <property type="term" value="F:zinc ion binding"/>
    <property type="evidence" value="ECO:0007669"/>
    <property type="project" value="UniProtKB-KW"/>
</dbReference>
<dbReference type="Pfam" id="PF26191">
    <property type="entry name" value="RING-HC_RBR_RNF216"/>
    <property type="match status" value="1"/>
</dbReference>
<protein>
    <recommendedName>
        <fullName evidence="9">RING-type domain-containing protein</fullName>
    </recommendedName>
</protein>
<gene>
    <name evidence="10" type="ORF">O181_036842</name>
</gene>
<dbReference type="InterPro" id="IPR047545">
    <property type="entry name" value="BRcat_RBR_RNF216"/>
</dbReference>
<sequence>MATDTWYPRSLSKTNNMMRLATTHFASGNPSAKCEAIRPNSFQVCHWLAGLPCQRPVFSNPQKVPSSSIDHIKNSKTHRIQQNQNQKDVNQLIHSTALHLNPIDSDDQDDDQDGLDDPNRLLPLPIDILAAIRQAIGLKISSCKIFLAWDSVVYHLRKSNQTHLLLHQNLLQSTISLLSNQQSNHSSNPTRIASTSKSLAHSNSLTQNQLIPPLKTFNQLSINNLNHSKNKESMTTISLSDSDESVTQTNSFQSKRKRSSSQNRNDLQIRNPNSPLKKKSRHEIQNIHQNSNLTPSPSNSIPGPSNLKDLQQTSQIFNPIAQVQSIIPDVTSDYAQMIYKNLPAHLLPTMRINMVIDHLIQTSYPKSTDQALNHPNHPHLIPTTSKVSLDAPDEKGQQSENFRLELNEWLTKPSKKLVRSGPFIDLLIVILSQIHKWIPIDFIKRVCLKIPELIPAWLEINDIFKKSIHQPSVILLKNKRPSKPITSITMHPCYDELKAEYQWLCHYTNFLSITERAQEREQILEEKERTMGILVECQCCFDSFRFLKMIQCPEGHLFCQECIKRNVEINIGANKADIRCMDSSQCDTLFTKSELRKVLPDKHLKKLNEIEFEKSLDLANLEGLEKCPFCPWAVIIENPQERLLRCGNQKCQKISCRFCKRLDHIPKTCDEIKKESLEEKAHHQIAEAMSSAVIRHCPQCQRGFIKESGCNKIRCMNCGTLSCYICQKVVSDYGHFDQRVRDPNNLEIEPGGKCPLWDDTNIRHHQEITQAHQTVTNQTVTGTPNVTDVAARQLHPGPAPRPKPPQAQVNIIRRRR</sequence>
<dbReference type="SUPFAM" id="SSF57850">
    <property type="entry name" value="RING/U-box"/>
    <property type="match status" value="2"/>
</dbReference>
<dbReference type="PANTHER" id="PTHR22770">
    <property type="entry name" value="UBIQUITIN CONJUGATING ENZYME 7 INTERACTING PROTEIN-RELATED"/>
    <property type="match status" value="1"/>
</dbReference>
<dbReference type="CDD" id="cd16630">
    <property type="entry name" value="RING-HC_RBR_RNF216"/>
    <property type="match status" value="1"/>
</dbReference>
<evidence type="ECO:0000256" key="3">
    <source>
        <dbReference type="ARBA" id="ARBA00022723"/>
    </source>
</evidence>
<feature type="compositionally biased region" description="Polar residues" evidence="8">
    <location>
        <begin position="233"/>
        <end position="249"/>
    </location>
</feature>
<keyword evidence="6" id="KW-0833">Ubl conjugation pathway</keyword>
<keyword evidence="3" id="KW-0479">Metal-binding</keyword>
<feature type="region of interest" description="Disordered" evidence="8">
    <location>
        <begin position="367"/>
        <end position="393"/>
    </location>
</feature>
<evidence type="ECO:0000256" key="5">
    <source>
        <dbReference type="ARBA" id="ARBA00022771"/>
    </source>
</evidence>
<dbReference type="EMBL" id="AVOT02014007">
    <property type="protein sequence ID" value="MBW0497127.1"/>
    <property type="molecule type" value="Genomic_DNA"/>
</dbReference>
<dbReference type="PANTHER" id="PTHR22770:SF47">
    <property type="entry name" value="E3 UBIQUITIN-PROTEIN LIGASE RNF216"/>
    <property type="match status" value="1"/>
</dbReference>
<feature type="region of interest" description="Disordered" evidence="8">
    <location>
        <begin position="793"/>
        <end position="816"/>
    </location>
</feature>
<evidence type="ECO:0000256" key="4">
    <source>
        <dbReference type="ARBA" id="ARBA00022737"/>
    </source>
</evidence>
<dbReference type="InterPro" id="IPR044066">
    <property type="entry name" value="TRIAD_supradom"/>
</dbReference>
<dbReference type="Gene3D" id="1.20.120.1750">
    <property type="match status" value="1"/>
</dbReference>
<proteinExistence type="predicted"/>
<dbReference type="CDD" id="cd20353">
    <property type="entry name" value="Rcat_RBR_RNF216"/>
    <property type="match status" value="1"/>
</dbReference>
<accession>A0A9Q3HAB2</accession>
<keyword evidence="7" id="KW-0862">Zinc</keyword>
<feature type="compositionally biased region" description="Low complexity" evidence="8">
    <location>
        <begin position="295"/>
        <end position="306"/>
    </location>
</feature>
<comment type="pathway">
    <text evidence="1">Protein modification; protein ubiquitination.</text>
</comment>
<dbReference type="OrthoDB" id="10009520at2759"/>
<keyword evidence="11" id="KW-1185">Reference proteome</keyword>
<dbReference type="AlphaFoldDB" id="A0A9Q3HAB2"/>
<dbReference type="Pfam" id="PF26200">
    <property type="entry name" value="Rcat_RNF216"/>
    <property type="match status" value="1"/>
</dbReference>
<comment type="caution">
    <text evidence="10">The sequence shown here is derived from an EMBL/GenBank/DDBJ whole genome shotgun (WGS) entry which is preliminary data.</text>
</comment>
<keyword evidence="5" id="KW-0863">Zinc-finger</keyword>
<feature type="region of interest" description="Disordered" evidence="8">
    <location>
        <begin position="233"/>
        <end position="309"/>
    </location>
</feature>
<evidence type="ECO:0000259" key="9">
    <source>
        <dbReference type="PROSITE" id="PS51873"/>
    </source>
</evidence>
<dbReference type="InterPro" id="IPR051628">
    <property type="entry name" value="LUBAC_E3_Ligases"/>
</dbReference>
<dbReference type="InterPro" id="IPR047546">
    <property type="entry name" value="Rcat_RBR_RNF216"/>
</dbReference>
<dbReference type="Proteomes" id="UP000765509">
    <property type="component" value="Unassembled WGS sequence"/>
</dbReference>
<dbReference type="InterPro" id="IPR047544">
    <property type="entry name" value="RING-HC_RBR_RNF216"/>
</dbReference>
<feature type="compositionally biased region" description="Polar residues" evidence="8">
    <location>
        <begin position="189"/>
        <end position="201"/>
    </location>
</feature>
<dbReference type="CDD" id="cd20339">
    <property type="entry name" value="BRcat_RBR_RNF216"/>
    <property type="match status" value="1"/>
</dbReference>
<name>A0A9Q3HAB2_9BASI</name>
<keyword evidence="4" id="KW-0677">Repeat</keyword>
<evidence type="ECO:0000256" key="2">
    <source>
        <dbReference type="ARBA" id="ARBA00022679"/>
    </source>
</evidence>
<feature type="domain" description="RING-type" evidence="9">
    <location>
        <begin position="533"/>
        <end position="758"/>
    </location>
</feature>
<evidence type="ECO:0000256" key="1">
    <source>
        <dbReference type="ARBA" id="ARBA00004906"/>
    </source>
</evidence>
<evidence type="ECO:0000313" key="11">
    <source>
        <dbReference type="Proteomes" id="UP000765509"/>
    </source>
</evidence>
<keyword evidence="2" id="KW-0808">Transferase</keyword>
<feature type="region of interest" description="Disordered" evidence="8">
    <location>
        <begin position="181"/>
        <end position="201"/>
    </location>
</feature>
<dbReference type="GO" id="GO:0016740">
    <property type="term" value="F:transferase activity"/>
    <property type="evidence" value="ECO:0007669"/>
    <property type="project" value="UniProtKB-KW"/>
</dbReference>
<dbReference type="PROSITE" id="PS51873">
    <property type="entry name" value="TRIAD"/>
    <property type="match status" value="1"/>
</dbReference>
<organism evidence="10 11">
    <name type="scientific">Austropuccinia psidii MF-1</name>
    <dbReference type="NCBI Taxonomy" id="1389203"/>
    <lineage>
        <taxon>Eukaryota</taxon>
        <taxon>Fungi</taxon>
        <taxon>Dikarya</taxon>
        <taxon>Basidiomycota</taxon>
        <taxon>Pucciniomycotina</taxon>
        <taxon>Pucciniomycetes</taxon>
        <taxon>Pucciniales</taxon>
        <taxon>Sphaerophragmiaceae</taxon>
        <taxon>Austropuccinia</taxon>
    </lineage>
</organism>
<evidence type="ECO:0000256" key="6">
    <source>
        <dbReference type="ARBA" id="ARBA00022786"/>
    </source>
</evidence>